<sequence length="235" mass="25079">MTNVFNVYTPDTSKQPRGASANAGRRPPTGVGRLWDGHNHPGARKRESNVRTPPAPKGPQDHAGQATHAKGNPKHRGPVVHPAAGGGVRPTRPRRLPRDGEPLDHRSNPAQRKRRVRKSKLTPEQGAAIRALSATLFDTLIGYGVRKGALLQHCLRAVRDSHSEWRKRLQSVSPVGARGEPSGSQLPSSTADCKTSPEAGTIGPIEKPAAVEGTSAAGDDQPTLCRSCTGHNNVY</sequence>
<dbReference type="GeneID" id="31652854"/>
<dbReference type="RefSeq" id="YP_009352231.1">
    <property type="nucleotide sequence ID" value="NC_034243.1"/>
</dbReference>
<organism evidence="2 3">
    <name type="scientific">Ixeridium yellow mottle virus 2</name>
    <dbReference type="NCBI Taxonomy" id="1817526"/>
    <lineage>
        <taxon>Viruses</taxon>
        <taxon>Riboviria</taxon>
        <taxon>Orthornavirae</taxon>
        <taxon>Kitrinoviricota</taxon>
        <taxon>Tolucaviricetes</taxon>
        <taxon>Tolivirales</taxon>
        <taxon>Tombusviridae</taxon>
        <taxon>Calvusvirinae</taxon>
        <taxon>Umbravirus</taxon>
        <taxon>Umbravirus ixeridii</taxon>
    </lineage>
</organism>
<evidence type="ECO:0000313" key="3">
    <source>
        <dbReference type="Proteomes" id="UP000204250"/>
    </source>
</evidence>
<evidence type="ECO:0000313" key="2">
    <source>
        <dbReference type="EMBL" id="AMR60141.1"/>
    </source>
</evidence>
<feature type="compositionally biased region" description="Basic and acidic residues" evidence="1">
    <location>
        <begin position="96"/>
        <end position="107"/>
    </location>
</feature>
<feature type="region of interest" description="Disordered" evidence="1">
    <location>
        <begin position="169"/>
        <end position="224"/>
    </location>
</feature>
<protein>
    <submittedName>
        <fullName evidence="2">Putative long-distance movement protein</fullName>
    </submittedName>
</protein>
<feature type="compositionally biased region" description="Polar residues" evidence="1">
    <location>
        <begin position="1"/>
        <end position="15"/>
    </location>
</feature>
<accession>A0A1U8YLV3</accession>
<feature type="compositionally biased region" description="Basic residues" evidence="1">
    <location>
        <begin position="111"/>
        <end position="120"/>
    </location>
</feature>
<dbReference type="InterPro" id="IPR006902">
    <property type="entry name" value="Umbravirus_LDM"/>
</dbReference>
<dbReference type="KEGG" id="vg:31652854"/>
<dbReference type="EMBL" id="KT946712">
    <property type="protein sequence ID" value="AMR60141.1"/>
    <property type="molecule type" value="Genomic_RNA"/>
</dbReference>
<name>A0A1U8YLV3_9TOMB</name>
<evidence type="ECO:0000256" key="1">
    <source>
        <dbReference type="SAM" id="MobiDB-lite"/>
    </source>
</evidence>
<feature type="compositionally biased region" description="Polar residues" evidence="1">
    <location>
        <begin position="182"/>
        <end position="193"/>
    </location>
</feature>
<keyword evidence="3" id="KW-1185">Reference proteome</keyword>
<feature type="region of interest" description="Disordered" evidence="1">
    <location>
        <begin position="1"/>
        <end position="123"/>
    </location>
</feature>
<reference evidence="2 3" key="1">
    <citation type="submission" date="2015-10" db="EMBL/GenBank/DDBJ databases">
        <authorList>
            <person name="Gilbert D.G."/>
        </authorList>
    </citation>
    <scope>NUCLEOTIDE SEQUENCE [LARGE SCALE GENOMIC DNA]</scope>
    <source>
        <strain evidence="2">Bonghwa</strain>
    </source>
</reference>
<dbReference type="Pfam" id="PF04817">
    <property type="entry name" value="Umbravirus_LDM"/>
    <property type="match status" value="1"/>
</dbReference>
<dbReference type="Proteomes" id="UP000204250">
    <property type="component" value="Segment"/>
</dbReference>
<feature type="compositionally biased region" description="Basic and acidic residues" evidence="1">
    <location>
        <begin position="35"/>
        <end position="49"/>
    </location>
</feature>
<proteinExistence type="predicted"/>
<gene>
    <name evidence="2" type="primary">orf3</name>
    <name evidence="2" type="ORF">IYMV_gp3</name>
</gene>